<dbReference type="FunFam" id="3.40.50.300:FF:000213">
    <property type="entry name" value="ATP-dependent protease ATPase subunit HslU"/>
    <property type="match status" value="1"/>
</dbReference>
<dbReference type="FunFam" id="3.40.50.300:FF:000220">
    <property type="entry name" value="ATP-dependent protease ATPase subunit HslU"/>
    <property type="match status" value="1"/>
</dbReference>
<dbReference type="FunFam" id="1.10.8.10:FF:000028">
    <property type="entry name" value="ATP-dependent protease ATPase subunit HslU"/>
    <property type="match status" value="1"/>
</dbReference>
<evidence type="ECO:0000256" key="2">
    <source>
        <dbReference type="ARBA" id="ARBA00009771"/>
    </source>
</evidence>
<dbReference type="InterPro" id="IPR003593">
    <property type="entry name" value="AAA+_ATPase"/>
</dbReference>
<accession>A0A7X8TRM3</accession>
<keyword evidence="6 11" id="KW-0143">Chaperone</keyword>
<comment type="similarity">
    <text evidence="2 11">Belongs to the ClpX chaperone family. HslU subfamily.</text>
</comment>
<proteinExistence type="inferred from homology"/>
<evidence type="ECO:0000259" key="13">
    <source>
        <dbReference type="SMART" id="SM01086"/>
    </source>
</evidence>
<dbReference type="InterPro" id="IPR004491">
    <property type="entry name" value="HslU"/>
</dbReference>
<dbReference type="InterPro" id="IPR027417">
    <property type="entry name" value="P-loop_NTPase"/>
</dbReference>
<dbReference type="InterPro" id="IPR003959">
    <property type="entry name" value="ATPase_AAA_core"/>
</dbReference>
<dbReference type="PANTHER" id="PTHR48102:SF3">
    <property type="entry name" value="ATP-DEPENDENT PROTEASE ATPASE SUBUNIT HSLU"/>
    <property type="match status" value="1"/>
</dbReference>
<evidence type="ECO:0000256" key="1">
    <source>
        <dbReference type="ARBA" id="ARBA00004496"/>
    </source>
</evidence>
<comment type="subcellular location">
    <subcellularLocation>
        <location evidence="1 11">Cytoplasm</location>
    </subcellularLocation>
</comment>
<dbReference type="GO" id="GO:0036402">
    <property type="term" value="F:proteasome-activating activity"/>
    <property type="evidence" value="ECO:0007669"/>
    <property type="project" value="UniProtKB-UniRule"/>
</dbReference>
<dbReference type="CDD" id="cd19498">
    <property type="entry name" value="RecA-like_HslU"/>
    <property type="match status" value="1"/>
</dbReference>
<evidence type="ECO:0000313" key="14">
    <source>
        <dbReference type="EMBL" id="NLS13504.1"/>
    </source>
</evidence>
<reference evidence="14 15" key="1">
    <citation type="submission" date="2020-04" db="EMBL/GenBank/DDBJ databases">
        <title>Vibrio sp. SM6, a novel species isolated from seawater.</title>
        <authorList>
            <person name="Wang X."/>
        </authorList>
    </citation>
    <scope>NUCLEOTIDE SEQUENCE [LARGE SCALE GENOMIC DNA]</scope>
    <source>
        <strain evidence="14 15">SM6</strain>
    </source>
</reference>
<feature type="binding site" evidence="11">
    <location>
        <position position="18"/>
    </location>
    <ligand>
        <name>ATP</name>
        <dbReference type="ChEBI" id="CHEBI:30616"/>
    </ligand>
</feature>
<evidence type="ECO:0000256" key="8">
    <source>
        <dbReference type="ARBA" id="ARBA00064434"/>
    </source>
</evidence>
<comment type="caution">
    <text evidence="14">The sequence shown here is derived from an EMBL/GenBank/DDBJ whole genome shotgun (WGS) entry which is preliminary data.</text>
</comment>
<evidence type="ECO:0000256" key="3">
    <source>
        <dbReference type="ARBA" id="ARBA00022490"/>
    </source>
</evidence>
<dbReference type="FunFam" id="1.10.8.60:FF:000027">
    <property type="entry name" value="ATP-dependent protease ATPase subunit HslU"/>
    <property type="match status" value="1"/>
</dbReference>
<dbReference type="InterPro" id="IPR050052">
    <property type="entry name" value="ATP-dep_Clp_protease_ClpX"/>
</dbReference>
<feature type="binding site" evidence="11">
    <location>
        <begin position="60"/>
        <end position="65"/>
    </location>
    <ligand>
        <name>ATP</name>
        <dbReference type="ChEBI" id="CHEBI:30616"/>
    </ligand>
</feature>
<sequence length="443" mass="49809">MSEMTPREIVHELNRHIIGQDNAKRSVAIALRNRWRRMQLDESLRAEVTPKNILMIGPTGVGKTEIARRLAKLANAPFIKVEATKFTEVGYVGKEVETIIRDLTDVAVKLTHQQAMDKVRFRAQEQAEERILDALLPPARDAWGQNEANNEQSNTRQIFRKKLREGQLDDKEIEIDVAAPQMGVEIMAPPGMEEMTNQLQGMFQSLAGNTSKKRKMKIKEALKAVVEEEAAKLVNQEELKEQAIYNVENHGIVFIDEIDKICKRGESSGPDVSREGVQRDLLPLIEGSTVSTKHGMVKTDHILFIASGAFQVAKPSDLIPELQGRLPIRVELEALSSHDFKRILTEPKASLTEQYSALMQTENVTVTFSEDGIHQIAEAAWTVNETTENIGARRLHTVMERLMDEISFDATEKAGETFVIDAEYVKARLGSFVADEDLSRFIL</sequence>
<dbReference type="Pfam" id="PF00004">
    <property type="entry name" value="AAA"/>
    <property type="match status" value="1"/>
</dbReference>
<feature type="binding site" evidence="11">
    <location>
        <position position="256"/>
    </location>
    <ligand>
        <name>ATP</name>
        <dbReference type="ChEBI" id="CHEBI:30616"/>
    </ligand>
</feature>
<feature type="domain" description="AAA+ ATPase" evidence="12">
    <location>
        <begin position="49"/>
        <end position="332"/>
    </location>
</feature>
<evidence type="ECO:0000313" key="15">
    <source>
        <dbReference type="Proteomes" id="UP000535589"/>
    </source>
</evidence>
<organism evidence="14 15">
    <name type="scientific">Vibrio agarilyticus</name>
    <dbReference type="NCBI Taxonomy" id="2726741"/>
    <lineage>
        <taxon>Bacteria</taxon>
        <taxon>Pseudomonadati</taxon>
        <taxon>Pseudomonadota</taxon>
        <taxon>Gammaproteobacteria</taxon>
        <taxon>Vibrionales</taxon>
        <taxon>Vibrionaceae</taxon>
        <taxon>Vibrio</taxon>
    </lineage>
</organism>
<evidence type="ECO:0000256" key="6">
    <source>
        <dbReference type="ARBA" id="ARBA00023186"/>
    </source>
</evidence>
<keyword evidence="5 11" id="KW-0067">ATP-binding</keyword>
<dbReference type="RefSeq" id="WP_168836601.1">
    <property type="nucleotide sequence ID" value="NZ_JABAIK010000010.1"/>
</dbReference>
<name>A0A7X8TRM3_9VIBR</name>
<dbReference type="Gene3D" id="1.10.8.60">
    <property type="match status" value="1"/>
</dbReference>
<evidence type="ECO:0000256" key="7">
    <source>
        <dbReference type="ARBA" id="ARBA00054052"/>
    </source>
</evidence>
<dbReference type="Proteomes" id="UP000535589">
    <property type="component" value="Unassembled WGS sequence"/>
</dbReference>
<dbReference type="GO" id="GO:0005524">
    <property type="term" value="F:ATP binding"/>
    <property type="evidence" value="ECO:0007669"/>
    <property type="project" value="UniProtKB-UniRule"/>
</dbReference>
<dbReference type="SMART" id="SM01086">
    <property type="entry name" value="ClpB_D2-small"/>
    <property type="match status" value="1"/>
</dbReference>
<dbReference type="GO" id="GO:0008233">
    <property type="term" value="F:peptidase activity"/>
    <property type="evidence" value="ECO:0007669"/>
    <property type="project" value="InterPro"/>
</dbReference>
<dbReference type="GO" id="GO:0016887">
    <property type="term" value="F:ATP hydrolysis activity"/>
    <property type="evidence" value="ECO:0007669"/>
    <property type="project" value="InterPro"/>
</dbReference>
<dbReference type="NCBIfam" id="NF003544">
    <property type="entry name" value="PRK05201.1"/>
    <property type="match status" value="1"/>
</dbReference>
<dbReference type="AlphaFoldDB" id="A0A7X8TRM3"/>
<keyword evidence="4 11" id="KW-0547">Nucleotide-binding</keyword>
<feature type="binding site" evidence="11">
    <location>
        <position position="393"/>
    </location>
    <ligand>
        <name>ATP</name>
        <dbReference type="ChEBI" id="CHEBI:30616"/>
    </ligand>
</feature>
<evidence type="ECO:0000259" key="12">
    <source>
        <dbReference type="SMART" id="SM00382"/>
    </source>
</evidence>
<evidence type="ECO:0000256" key="4">
    <source>
        <dbReference type="ARBA" id="ARBA00022741"/>
    </source>
</evidence>
<dbReference type="Gene3D" id="3.40.50.300">
    <property type="entry name" value="P-loop containing nucleotide triphosphate hydrolases"/>
    <property type="match status" value="2"/>
</dbReference>
<keyword evidence="15" id="KW-1185">Reference proteome</keyword>
<gene>
    <name evidence="11 14" type="primary">hslU</name>
    <name evidence="14" type="ORF">HGP28_11435</name>
</gene>
<comment type="subunit">
    <text evidence="8 11">A double ring-shaped homohexamer of HslV is capped on each side by a ring-shaped HslU homohexamer. The assembly of the HslU/HslV complex is dependent on binding of ATP.</text>
</comment>
<feature type="domain" description="Clp ATPase C-terminal" evidence="13">
    <location>
        <begin position="335"/>
        <end position="429"/>
    </location>
</feature>
<evidence type="ECO:0000256" key="11">
    <source>
        <dbReference type="HAMAP-Rule" id="MF_00249"/>
    </source>
</evidence>
<evidence type="ECO:0000256" key="9">
    <source>
        <dbReference type="ARBA" id="ARBA00070260"/>
    </source>
</evidence>
<dbReference type="HAMAP" id="MF_00249">
    <property type="entry name" value="HslU"/>
    <property type="match status" value="1"/>
</dbReference>
<dbReference type="NCBIfam" id="TIGR00390">
    <property type="entry name" value="hslU"/>
    <property type="match status" value="1"/>
</dbReference>
<dbReference type="Pfam" id="PF07724">
    <property type="entry name" value="AAA_2"/>
    <property type="match status" value="1"/>
</dbReference>
<dbReference type="SMART" id="SM00382">
    <property type="entry name" value="AAA"/>
    <property type="match status" value="1"/>
</dbReference>
<dbReference type="PANTHER" id="PTHR48102">
    <property type="entry name" value="ATP-DEPENDENT CLP PROTEASE ATP-BINDING SUBUNIT CLPX-LIKE, MITOCHONDRIAL-RELATED"/>
    <property type="match status" value="1"/>
</dbReference>
<evidence type="ECO:0000256" key="10">
    <source>
        <dbReference type="ARBA" id="ARBA00082554"/>
    </source>
</evidence>
<dbReference type="EMBL" id="JABAIK010000010">
    <property type="protein sequence ID" value="NLS13504.1"/>
    <property type="molecule type" value="Genomic_DNA"/>
</dbReference>
<dbReference type="SUPFAM" id="SSF52540">
    <property type="entry name" value="P-loop containing nucleoside triphosphate hydrolases"/>
    <property type="match status" value="1"/>
</dbReference>
<keyword evidence="3 11" id="KW-0963">Cytoplasm</keyword>
<feature type="binding site" evidence="11">
    <location>
        <position position="321"/>
    </location>
    <ligand>
        <name>ATP</name>
        <dbReference type="ChEBI" id="CHEBI:30616"/>
    </ligand>
</feature>
<dbReference type="GO" id="GO:0009376">
    <property type="term" value="C:HslUV protease complex"/>
    <property type="evidence" value="ECO:0007669"/>
    <property type="project" value="UniProtKB-UniRule"/>
</dbReference>
<comment type="function">
    <text evidence="7 11">ATPase subunit of a proteasome-like degradation complex; this subunit has chaperone activity. The binding of ATP and its subsequent hydrolysis by HslU are essential for unfolding of protein substrates subsequently hydrolyzed by HslV. HslU recognizes the N-terminal part of its protein substrates and unfolds these before they are guided to HslV for hydrolysis.</text>
</comment>
<dbReference type="InterPro" id="IPR019489">
    <property type="entry name" value="Clp_ATPase_C"/>
</dbReference>
<dbReference type="GO" id="GO:0043335">
    <property type="term" value="P:protein unfolding"/>
    <property type="evidence" value="ECO:0007669"/>
    <property type="project" value="UniProtKB-UniRule"/>
</dbReference>
<evidence type="ECO:0000256" key="5">
    <source>
        <dbReference type="ARBA" id="ARBA00022840"/>
    </source>
</evidence>
<protein>
    <recommendedName>
        <fullName evidence="9 11">ATP-dependent protease ATPase subunit HslU</fullName>
    </recommendedName>
    <alternativeName>
        <fullName evidence="10 11">Unfoldase HslU</fullName>
    </alternativeName>
</protein>